<reference evidence="14 15" key="1">
    <citation type="submission" date="2018-06" db="EMBL/GenBank/DDBJ databases">
        <authorList>
            <consortium name="Pathogen Informatics"/>
            <person name="Doyle S."/>
        </authorList>
    </citation>
    <scope>NUCLEOTIDE SEQUENCE [LARGE SCALE GENOMIC DNA]</scope>
    <source>
        <strain evidence="14 15">NCTC11819</strain>
    </source>
</reference>
<evidence type="ECO:0000313" key="17">
    <source>
        <dbReference type="Proteomes" id="UP001209486"/>
    </source>
</evidence>
<comment type="caution">
    <text evidence="13">The sequence shown here is derived from an EMBL/GenBank/DDBJ whole genome shotgun (WGS) entry which is preliminary data.</text>
</comment>
<feature type="transmembrane region" description="Helical" evidence="10">
    <location>
        <begin position="12"/>
        <end position="32"/>
    </location>
</feature>
<accession>A0A2J9KSE2</accession>
<feature type="transmembrane region" description="Helical" evidence="10">
    <location>
        <begin position="52"/>
        <end position="76"/>
    </location>
</feature>
<evidence type="ECO:0000256" key="8">
    <source>
        <dbReference type="ARBA" id="ARBA00038436"/>
    </source>
</evidence>
<reference evidence="13 16" key="3">
    <citation type="submission" date="2020-04" db="EMBL/GenBank/DDBJ databases">
        <title>Antimicrobial susceptibility and clonality of vaginal-derived multi-drug resistant Mobiluncus isolates in China.</title>
        <authorList>
            <person name="Zhang X."/>
        </authorList>
    </citation>
    <scope>NUCLEOTIDE SEQUENCE [LARGE SCALE GENOMIC DNA]</scope>
    <source>
        <strain evidence="13 16">13</strain>
    </source>
</reference>
<evidence type="ECO:0000259" key="11">
    <source>
        <dbReference type="Pfam" id="PF04290"/>
    </source>
</evidence>
<dbReference type="AlphaFoldDB" id="A0A2J9KSE2"/>
<evidence type="ECO:0000256" key="6">
    <source>
        <dbReference type="ARBA" id="ARBA00022989"/>
    </source>
</evidence>
<dbReference type="PANTHER" id="PTHR35011">
    <property type="entry name" value="2,3-DIKETO-L-GULONATE TRAP TRANSPORTER SMALL PERMEASE PROTEIN YIAM"/>
    <property type="match status" value="1"/>
</dbReference>
<evidence type="ECO:0000313" key="15">
    <source>
        <dbReference type="Proteomes" id="UP000255284"/>
    </source>
</evidence>
<feature type="compositionally biased region" description="Basic and acidic residues" evidence="9">
    <location>
        <begin position="177"/>
        <end position="195"/>
    </location>
</feature>
<dbReference type="Proteomes" id="UP000578252">
    <property type="component" value="Unassembled WGS sequence"/>
</dbReference>
<dbReference type="InterPro" id="IPR055348">
    <property type="entry name" value="DctQ"/>
</dbReference>
<dbReference type="RefSeq" id="WP_004014348.1">
    <property type="nucleotide sequence ID" value="NZ_CAMPUA010000006.1"/>
</dbReference>
<feature type="region of interest" description="Disordered" evidence="9">
    <location>
        <begin position="173"/>
        <end position="195"/>
    </location>
</feature>
<evidence type="ECO:0000256" key="9">
    <source>
        <dbReference type="SAM" id="MobiDB-lite"/>
    </source>
</evidence>
<dbReference type="EMBL" id="JABCUR010000007">
    <property type="protein sequence ID" value="NMW65608.1"/>
    <property type="molecule type" value="Genomic_DNA"/>
</dbReference>
<dbReference type="PANTHER" id="PTHR35011:SF2">
    <property type="entry name" value="2,3-DIKETO-L-GULONATE TRAP TRANSPORTER SMALL PERMEASE PROTEIN YIAM"/>
    <property type="match status" value="1"/>
</dbReference>
<feature type="transmembrane region" description="Helical" evidence="10">
    <location>
        <begin position="127"/>
        <end position="150"/>
    </location>
</feature>
<evidence type="ECO:0000313" key="12">
    <source>
        <dbReference type="EMBL" id="MCU9968408.1"/>
    </source>
</evidence>
<dbReference type="Proteomes" id="UP000255284">
    <property type="component" value="Unassembled WGS sequence"/>
</dbReference>
<evidence type="ECO:0000256" key="7">
    <source>
        <dbReference type="ARBA" id="ARBA00023136"/>
    </source>
</evidence>
<keyword evidence="2" id="KW-0813">Transport</keyword>
<keyword evidence="7 10" id="KW-0472">Membrane</keyword>
<evidence type="ECO:0000256" key="2">
    <source>
        <dbReference type="ARBA" id="ARBA00022448"/>
    </source>
</evidence>
<dbReference type="GeneID" id="61168447"/>
<name>A0A2J9KSE2_9ACTO</name>
<protein>
    <submittedName>
        <fullName evidence="14">Neu5Ac permease</fullName>
    </submittedName>
    <submittedName>
        <fullName evidence="13">TRAP transporter small permease</fullName>
    </submittedName>
</protein>
<proteinExistence type="inferred from homology"/>
<evidence type="ECO:0000313" key="14">
    <source>
        <dbReference type="EMBL" id="STO16924.1"/>
    </source>
</evidence>
<gene>
    <name evidence="14" type="primary">siaT_1</name>
    <name evidence="12" type="ORF">FYZ43_03085</name>
    <name evidence="13" type="ORF">HHJ78_08780</name>
    <name evidence="14" type="ORF">NCTC11819_01503</name>
</gene>
<comment type="subcellular location">
    <subcellularLocation>
        <location evidence="1">Cell inner membrane</location>
        <topology evidence="1">Multi-pass membrane protein</topology>
    </subcellularLocation>
</comment>
<dbReference type="EMBL" id="VSZY01000003">
    <property type="protein sequence ID" value="MCU9968408.1"/>
    <property type="molecule type" value="Genomic_DNA"/>
</dbReference>
<dbReference type="Proteomes" id="UP001209486">
    <property type="component" value="Unassembled WGS sequence"/>
</dbReference>
<keyword evidence="4" id="KW-0997">Cell inner membrane</keyword>
<organism evidence="13 16">
    <name type="scientific">Mobiluncus mulieris</name>
    <dbReference type="NCBI Taxonomy" id="2052"/>
    <lineage>
        <taxon>Bacteria</taxon>
        <taxon>Bacillati</taxon>
        <taxon>Actinomycetota</taxon>
        <taxon>Actinomycetes</taxon>
        <taxon>Actinomycetales</taxon>
        <taxon>Actinomycetaceae</taxon>
        <taxon>Mobiluncus</taxon>
    </lineage>
</organism>
<evidence type="ECO:0000256" key="10">
    <source>
        <dbReference type="SAM" id="Phobius"/>
    </source>
</evidence>
<comment type="similarity">
    <text evidence="8">Belongs to the TRAP transporter small permease family.</text>
</comment>
<dbReference type="Pfam" id="PF04290">
    <property type="entry name" value="DctQ"/>
    <property type="match status" value="1"/>
</dbReference>
<evidence type="ECO:0000256" key="4">
    <source>
        <dbReference type="ARBA" id="ARBA00022519"/>
    </source>
</evidence>
<keyword evidence="3" id="KW-1003">Cell membrane</keyword>
<keyword evidence="5 10" id="KW-0812">Transmembrane</keyword>
<evidence type="ECO:0000313" key="16">
    <source>
        <dbReference type="Proteomes" id="UP000578252"/>
    </source>
</evidence>
<reference evidence="12 17" key="2">
    <citation type="submission" date="2019-08" db="EMBL/GenBank/DDBJ databases">
        <title>Comparison of rpoB and gyrB Sequences from Mobiluncus Species and Development of a Multiplex PCR Method for Clinical Detection of Mobiluncus curtisii and Mobiluncus mulieris.</title>
        <authorList>
            <person name="Yang L."/>
            <person name="Shen Y."/>
            <person name="Xu G."/>
            <person name="Shu L.-B."/>
            <person name="Hu J."/>
            <person name="Zhang R."/>
            <person name="Wang Y."/>
            <person name="Zhou H.-W."/>
            <person name="Zhang X."/>
        </authorList>
    </citation>
    <scope>NUCLEOTIDE SEQUENCE [LARGE SCALE GENOMIC DNA]</scope>
    <source>
        <strain evidence="12 17">M26</strain>
    </source>
</reference>
<evidence type="ECO:0000256" key="1">
    <source>
        <dbReference type="ARBA" id="ARBA00004429"/>
    </source>
</evidence>
<evidence type="ECO:0000313" key="13">
    <source>
        <dbReference type="EMBL" id="NMW65608.1"/>
    </source>
</evidence>
<dbReference type="InterPro" id="IPR007387">
    <property type="entry name" value="TRAP_DctQ"/>
</dbReference>
<dbReference type="GO" id="GO:0005886">
    <property type="term" value="C:plasma membrane"/>
    <property type="evidence" value="ECO:0007669"/>
    <property type="project" value="UniProtKB-SubCell"/>
</dbReference>
<sequence length="195" mass="21353">MLKIKAGISKVLGWLCVVFFAVLVLVTVWQVFTRQVLHTPSTWSEELSKVTFVWLSFLGSAFVLGERGHIAIDFLARKMPLWGQKISAIIVQLIVIFFAVIGLIMGGINAAAIAWPQNLTALPLSIGWIYAVIPLTGVIMTFFAATDLYLVASGKETPYPDVEEATALEIAANLQDEAEKNPEPDAENHNLAKEA</sequence>
<dbReference type="GO" id="GO:0015740">
    <property type="term" value="P:C4-dicarboxylate transport"/>
    <property type="evidence" value="ECO:0007669"/>
    <property type="project" value="TreeGrafter"/>
</dbReference>
<dbReference type="GO" id="GO:0022857">
    <property type="term" value="F:transmembrane transporter activity"/>
    <property type="evidence" value="ECO:0007669"/>
    <property type="project" value="TreeGrafter"/>
</dbReference>
<evidence type="ECO:0000256" key="5">
    <source>
        <dbReference type="ARBA" id="ARBA00022692"/>
    </source>
</evidence>
<keyword evidence="6 10" id="KW-1133">Transmembrane helix</keyword>
<evidence type="ECO:0000256" key="3">
    <source>
        <dbReference type="ARBA" id="ARBA00022475"/>
    </source>
</evidence>
<feature type="domain" description="Tripartite ATP-independent periplasmic transporters DctQ component" evidence="11">
    <location>
        <begin position="23"/>
        <end position="150"/>
    </location>
</feature>
<feature type="transmembrane region" description="Helical" evidence="10">
    <location>
        <begin position="88"/>
        <end position="115"/>
    </location>
</feature>
<dbReference type="EMBL" id="UGGQ01000006">
    <property type="protein sequence ID" value="STO16924.1"/>
    <property type="molecule type" value="Genomic_DNA"/>
</dbReference>